<reference evidence="1" key="1">
    <citation type="submission" date="2023-07" db="EMBL/GenBank/DDBJ databases">
        <title>draft genome sequence of fig (Ficus carica).</title>
        <authorList>
            <person name="Takahashi T."/>
            <person name="Nishimura K."/>
        </authorList>
    </citation>
    <scope>NUCLEOTIDE SEQUENCE</scope>
</reference>
<keyword evidence="2" id="KW-1185">Reference proteome</keyword>
<organism evidence="1 2">
    <name type="scientific">Ficus carica</name>
    <name type="common">Common fig</name>
    <dbReference type="NCBI Taxonomy" id="3494"/>
    <lineage>
        <taxon>Eukaryota</taxon>
        <taxon>Viridiplantae</taxon>
        <taxon>Streptophyta</taxon>
        <taxon>Embryophyta</taxon>
        <taxon>Tracheophyta</taxon>
        <taxon>Spermatophyta</taxon>
        <taxon>Magnoliopsida</taxon>
        <taxon>eudicotyledons</taxon>
        <taxon>Gunneridae</taxon>
        <taxon>Pentapetalae</taxon>
        <taxon>rosids</taxon>
        <taxon>fabids</taxon>
        <taxon>Rosales</taxon>
        <taxon>Moraceae</taxon>
        <taxon>Ficeae</taxon>
        <taxon>Ficus</taxon>
    </lineage>
</organism>
<evidence type="ECO:0000313" key="2">
    <source>
        <dbReference type="Proteomes" id="UP001187192"/>
    </source>
</evidence>
<accession>A0AA88J629</accession>
<evidence type="ECO:0000313" key="1">
    <source>
        <dbReference type="EMBL" id="GMN62857.1"/>
    </source>
</evidence>
<dbReference type="EMBL" id="BTGU01000136">
    <property type="protein sequence ID" value="GMN62857.1"/>
    <property type="molecule type" value="Genomic_DNA"/>
</dbReference>
<sequence>MGNLRLYLDGDGDKDEDKNGFGGRDVDYWIALSSLALLCVIPNLSASWPLVIGWLLAGNQLVTDWLPVDYLQITTSSTVIVMVTYRKEISHGSLLPPRDPQPYTTMSKEVFHRSSSPSRDLRAATVSLFVFHVILPDYVW</sequence>
<dbReference type="Proteomes" id="UP001187192">
    <property type="component" value="Unassembled WGS sequence"/>
</dbReference>
<protein>
    <submittedName>
        <fullName evidence="1">Uncharacterized protein</fullName>
    </submittedName>
</protein>
<name>A0AA88J629_FICCA</name>
<comment type="caution">
    <text evidence="1">The sequence shown here is derived from an EMBL/GenBank/DDBJ whole genome shotgun (WGS) entry which is preliminary data.</text>
</comment>
<dbReference type="AlphaFoldDB" id="A0AA88J629"/>
<proteinExistence type="predicted"/>
<gene>
    <name evidence="1" type="ORF">TIFTF001_031918</name>
</gene>